<evidence type="ECO:0000313" key="3">
    <source>
        <dbReference type="Proteomes" id="UP000683925"/>
    </source>
</evidence>
<keyword evidence="1" id="KW-0175">Coiled coil</keyword>
<evidence type="ECO:0000313" key="2">
    <source>
        <dbReference type="EMBL" id="CAD8141543.1"/>
    </source>
</evidence>
<dbReference type="AlphaFoldDB" id="A0A8S1SM28"/>
<organism evidence="2 3">
    <name type="scientific">Paramecium octaurelia</name>
    <dbReference type="NCBI Taxonomy" id="43137"/>
    <lineage>
        <taxon>Eukaryota</taxon>
        <taxon>Sar</taxon>
        <taxon>Alveolata</taxon>
        <taxon>Ciliophora</taxon>
        <taxon>Intramacronucleata</taxon>
        <taxon>Oligohymenophorea</taxon>
        <taxon>Peniculida</taxon>
        <taxon>Parameciidae</taxon>
        <taxon>Paramecium</taxon>
    </lineage>
</organism>
<dbReference type="OrthoDB" id="300625at2759"/>
<comment type="caution">
    <text evidence="2">The sequence shown here is derived from an EMBL/GenBank/DDBJ whole genome shotgun (WGS) entry which is preliminary data.</text>
</comment>
<accession>A0A8S1SM28</accession>
<dbReference type="Proteomes" id="UP000683925">
    <property type="component" value="Unassembled WGS sequence"/>
</dbReference>
<name>A0A8S1SM28_PAROT</name>
<sequence length="237" mass="27724">MQIKVYQFQLKRIKANKAYTVRQERDSHHKFDFTEKFHHQRRKIAKKNRINHIKKPSDPNSGVFADLDLEEIEEYALGRKLLDTISLQMKNLAPLANIARMLQELRENQLIRIDESKTEITALSAQVQQLESKIENIQLQLGILNDQEETLRTQRAKDAEEFAQRIKSTADVVEALNVVAAKLSAFNQNKTQSLFSQNYTIWVRLTLLLLWFPSPQLSQRKDQNNLQKKIIKNKKDC</sequence>
<gene>
    <name evidence="2" type="ORF">POCTA_138.1.T0130011</name>
</gene>
<protein>
    <submittedName>
        <fullName evidence="2">Uncharacterized protein</fullName>
    </submittedName>
</protein>
<reference evidence="2" key="1">
    <citation type="submission" date="2021-01" db="EMBL/GenBank/DDBJ databases">
        <authorList>
            <consortium name="Genoscope - CEA"/>
            <person name="William W."/>
        </authorList>
    </citation>
    <scope>NUCLEOTIDE SEQUENCE</scope>
</reference>
<proteinExistence type="predicted"/>
<feature type="coiled-coil region" evidence="1">
    <location>
        <begin position="113"/>
        <end position="147"/>
    </location>
</feature>
<evidence type="ECO:0000256" key="1">
    <source>
        <dbReference type="SAM" id="Coils"/>
    </source>
</evidence>
<keyword evidence="3" id="KW-1185">Reference proteome</keyword>
<dbReference type="EMBL" id="CAJJDP010000012">
    <property type="protein sequence ID" value="CAD8141543.1"/>
    <property type="molecule type" value="Genomic_DNA"/>
</dbReference>